<feature type="compositionally biased region" description="Basic and acidic residues" evidence="1">
    <location>
        <begin position="53"/>
        <end position="64"/>
    </location>
</feature>
<evidence type="ECO:0000256" key="1">
    <source>
        <dbReference type="SAM" id="MobiDB-lite"/>
    </source>
</evidence>
<organism evidence="3 4">
    <name type="scientific">Salix brachista</name>
    <dbReference type="NCBI Taxonomy" id="2182728"/>
    <lineage>
        <taxon>Eukaryota</taxon>
        <taxon>Viridiplantae</taxon>
        <taxon>Streptophyta</taxon>
        <taxon>Embryophyta</taxon>
        <taxon>Tracheophyta</taxon>
        <taxon>Spermatophyta</taxon>
        <taxon>Magnoliopsida</taxon>
        <taxon>eudicotyledons</taxon>
        <taxon>Gunneridae</taxon>
        <taxon>Pentapetalae</taxon>
        <taxon>rosids</taxon>
        <taxon>fabids</taxon>
        <taxon>Malpighiales</taxon>
        <taxon>Salicaceae</taxon>
        <taxon>Saliceae</taxon>
        <taxon>Salix</taxon>
    </lineage>
</organism>
<feature type="region of interest" description="Disordered" evidence="1">
    <location>
        <begin position="53"/>
        <end position="79"/>
    </location>
</feature>
<feature type="chain" id="PRO_5024456108" description="Secreted protein" evidence="2">
    <location>
        <begin position="28"/>
        <end position="97"/>
    </location>
</feature>
<evidence type="ECO:0008006" key="5">
    <source>
        <dbReference type="Google" id="ProtNLM"/>
    </source>
</evidence>
<evidence type="ECO:0000313" key="4">
    <source>
        <dbReference type="Proteomes" id="UP000326939"/>
    </source>
</evidence>
<dbReference type="Proteomes" id="UP000326939">
    <property type="component" value="Chromosome 5"/>
</dbReference>
<comment type="caution">
    <text evidence="3">The sequence shown here is derived from an EMBL/GenBank/DDBJ whole genome shotgun (WGS) entry which is preliminary data.</text>
</comment>
<keyword evidence="2" id="KW-0732">Signal</keyword>
<dbReference type="AlphaFoldDB" id="A0A5N5MP01"/>
<protein>
    <recommendedName>
        <fullName evidence="5">Secreted protein</fullName>
    </recommendedName>
</protein>
<keyword evidence="4" id="KW-1185">Reference proteome</keyword>
<evidence type="ECO:0000313" key="3">
    <source>
        <dbReference type="EMBL" id="KAB5556133.1"/>
    </source>
</evidence>
<gene>
    <name evidence="3" type="ORF">DKX38_007042</name>
</gene>
<name>A0A5N5MP01_9ROSI</name>
<sequence length="97" mass="10943">MMMKKLRVWMLLTFLTSIGQWCGCCYGCLEEERTGLLENCRLHENVIIAEKHAEDSSRAADKTAENSSLAAETSAESASLVWQTVERRAEKDKIQCS</sequence>
<proteinExistence type="predicted"/>
<feature type="compositionally biased region" description="Low complexity" evidence="1">
    <location>
        <begin position="65"/>
        <end position="79"/>
    </location>
</feature>
<reference evidence="4" key="1">
    <citation type="journal article" date="2019" name="Gigascience">
        <title>De novo genome assembly of the endangered Acer yangbiense, a plant species with extremely small populations endemic to Yunnan Province, China.</title>
        <authorList>
            <person name="Yang J."/>
            <person name="Wariss H.M."/>
            <person name="Tao L."/>
            <person name="Zhang R."/>
            <person name="Yun Q."/>
            <person name="Hollingsworth P."/>
            <person name="Dao Z."/>
            <person name="Luo G."/>
            <person name="Guo H."/>
            <person name="Ma Y."/>
            <person name="Sun W."/>
        </authorList>
    </citation>
    <scope>NUCLEOTIDE SEQUENCE [LARGE SCALE GENOMIC DNA]</scope>
    <source>
        <strain evidence="4">cv. br00</strain>
    </source>
</reference>
<feature type="signal peptide" evidence="2">
    <location>
        <begin position="1"/>
        <end position="27"/>
    </location>
</feature>
<evidence type="ECO:0000256" key="2">
    <source>
        <dbReference type="SAM" id="SignalP"/>
    </source>
</evidence>
<dbReference type="EMBL" id="VDCV01000005">
    <property type="protein sequence ID" value="KAB5556133.1"/>
    <property type="molecule type" value="Genomic_DNA"/>
</dbReference>
<accession>A0A5N5MP01</accession>